<feature type="signal peptide" evidence="8">
    <location>
        <begin position="1"/>
        <end position="21"/>
    </location>
</feature>
<dbReference type="InterPro" id="IPR042283">
    <property type="entry name" value="GpdQ_catalytic"/>
</dbReference>
<proteinExistence type="inferred from homology"/>
<dbReference type="Gene3D" id="1.10.472.10">
    <property type="entry name" value="Cyclin-like"/>
    <property type="match status" value="2"/>
</dbReference>
<gene>
    <name evidence="10" type="ORF">EGR_10576</name>
</gene>
<comment type="caution">
    <text evidence="10">The sequence shown here is derived from an EMBL/GenBank/DDBJ whole genome shotgun (WGS) entry which is preliminary data.</text>
</comment>
<evidence type="ECO:0000256" key="2">
    <source>
        <dbReference type="ARBA" id="ARBA00008234"/>
    </source>
</evidence>
<keyword evidence="5" id="KW-0195">Cyclin</keyword>
<keyword evidence="4" id="KW-0378">Hydrolase</keyword>
<feature type="domain" description="Cyclin C-terminal" evidence="9">
    <location>
        <begin position="802"/>
        <end position="956"/>
    </location>
</feature>
<protein>
    <recommendedName>
        <fullName evidence="9">Cyclin C-terminal domain-containing protein</fullName>
    </recommendedName>
</protein>
<evidence type="ECO:0000313" key="11">
    <source>
        <dbReference type="Proteomes" id="UP000019149"/>
    </source>
</evidence>
<keyword evidence="8" id="KW-0732">Signal</keyword>
<dbReference type="EMBL" id="APAU02000236">
    <property type="protein sequence ID" value="EUB54563.1"/>
    <property type="molecule type" value="Genomic_DNA"/>
</dbReference>
<dbReference type="InterPro" id="IPR029052">
    <property type="entry name" value="Metallo-depent_PP-like"/>
</dbReference>
<feature type="region of interest" description="Disordered" evidence="7">
    <location>
        <begin position="459"/>
        <end position="488"/>
    </location>
</feature>
<dbReference type="Pfam" id="PF00134">
    <property type="entry name" value="Cyclin_N"/>
    <property type="match status" value="1"/>
</dbReference>
<evidence type="ECO:0000256" key="4">
    <source>
        <dbReference type="ARBA" id="ARBA00022801"/>
    </source>
</evidence>
<dbReference type="InterPro" id="IPR036915">
    <property type="entry name" value="Cyclin-like_sf"/>
</dbReference>
<keyword evidence="11" id="KW-1185">Reference proteome</keyword>
<dbReference type="Pfam" id="PF02984">
    <property type="entry name" value="Cyclin_C"/>
    <property type="match status" value="1"/>
</dbReference>
<dbReference type="STRING" id="6210.W6U0K8"/>
<feature type="chain" id="PRO_5004884019" description="Cyclin C-terminal domain-containing protein" evidence="8">
    <location>
        <begin position="22"/>
        <end position="970"/>
    </location>
</feature>
<dbReference type="Gene3D" id="3.60.21.40">
    <property type="entry name" value="GpdQ, catalytic alpha/beta sandwich domain"/>
    <property type="match status" value="1"/>
</dbReference>
<dbReference type="InterPro" id="IPR004843">
    <property type="entry name" value="Calcineurin-like_PHP"/>
</dbReference>
<organism evidence="10 11">
    <name type="scientific">Echinococcus granulosus</name>
    <name type="common">Hydatid tapeworm</name>
    <dbReference type="NCBI Taxonomy" id="6210"/>
    <lineage>
        <taxon>Eukaryota</taxon>
        <taxon>Metazoa</taxon>
        <taxon>Spiralia</taxon>
        <taxon>Lophotrochozoa</taxon>
        <taxon>Platyhelminthes</taxon>
        <taxon>Cestoda</taxon>
        <taxon>Eucestoda</taxon>
        <taxon>Cyclophyllidea</taxon>
        <taxon>Taeniidae</taxon>
        <taxon>Echinococcus</taxon>
        <taxon>Echinococcus granulosus group</taxon>
    </lineage>
</organism>
<dbReference type="Gene3D" id="3.60.21.10">
    <property type="match status" value="1"/>
</dbReference>
<dbReference type="AlphaFoldDB" id="W6U0K8"/>
<name>W6U0K8_ECHGR</name>
<sequence>MEPGITHGLLIFLCYLPLGLADDNIHTGLFWQLTDVHVDLNYEKHACQGPLGDPNCDSPLSLWLSALNATRQVLSSTPDFVVFSGDSVSHGNITQHDFERTMETVASALKAVFPSERSKQQPRSSIPVIVTLGNHDVFPDNDMSVEMDDADRRRWCTRLGSSSTLWGDWIANASDADVDGFNDGCFYSLRLRVGETGKALRIISLNGLFYTPRNRRSNSSIPDPLGQFQWLTKQLQSARRERQKAIIIMHFPLGAPENSPVEFHHLYEIYNQRLLQIFTEFVDVVAFGLFGHQHTDSFRFISSISEEGAKFVPLIPLFNMPSISPMNFTNLGAFNPRVRVFNYSITSTSIHLHDFYQFYTDLSSTSPDTKAPWSLEYSATKAYNIPDLSARSLENLLTRLKVNRTLWCAYWNHELGGLEHSSGPCPELHSFRHCRHLCTMRHLYYGALDACLRGCGGAPSPTSVRTSTDQAALNASMSRTRRSSGTEELEEEKALNADMEDGAYDADASANEEGEVRIMDHLTRLSASGKSGEGGGETYFSVQSSLERLCPNQHDRFDVGVEGDVPGLRIEVDLVVRINWVSFSLIEIEPADFPNCSRYLFIQASDADDDDVKKCPSERLLEQIPESVRGIIDKVIAIRLRPDRTSEAISTSILSSPYPPTIREHDLCNFLGVMDLELKLDSDYVQPFNNLPTVEFGIPTDFRPYVVQWMIHMHQWMGIPTRALHTAVGLMDLCTQLQPIACQDYQTLAMAALIMATLQWKPIFEVDFCKLCEITLNEMAPQQIRTMVASMRSWIGSRANFPIPHQFLDVFIFGLLDFTYDMIKWTRKACNYIFDLGLQDERLCHYSATLRCASVLYLIRYILKRKCDCSDDKQGGGKSCQYRNIPLWPEALVKFTSHHDTAILRRVSGIYLDALMLAQKYGVKFYQRCHSGSPNSVVFNKYMRPEYNYIAMDPKLRNFTHLDRIILASA</sequence>
<dbReference type="GO" id="GO:0005576">
    <property type="term" value="C:extracellular region"/>
    <property type="evidence" value="ECO:0007669"/>
    <property type="project" value="UniProtKB-SubCell"/>
</dbReference>
<dbReference type="Pfam" id="PF00149">
    <property type="entry name" value="Metallophos"/>
    <property type="match status" value="1"/>
</dbReference>
<evidence type="ECO:0000256" key="7">
    <source>
        <dbReference type="SAM" id="MobiDB-lite"/>
    </source>
</evidence>
<accession>W6U0K8</accession>
<feature type="compositionally biased region" description="Polar residues" evidence="7">
    <location>
        <begin position="460"/>
        <end position="478"/>
    </location>
</feature>
<dbReference type="GeneID" id="36346291"/>
<reference evidence="10 11" key="1">
    <citation type="journal article" date="2013" name="Nat. Genet.">
        <title>The genome of the hydatid tapeworm Echinococcus granulosus.</title>
        <authorList>
            <person name="Zheng H."/>
            <person name="Zhang W."/>
            <person name="Zhang L."/>
            <person name="Zhang Z."/>
            <person name="Li J."/>
            <person name="Lu G."/>
            <person name="Zhu Y."/>
            <person name="Wang Y."/>
            <person name="Huang Y."/>
            <person name="Liu J."/>
            <person name="Kang H."/>
            <person name="Chen J."/>
            <person name="Wang L."/>
            <person name="Chen A."/>
            <person name="Yu S."/>
            <person name="Gao Z."/>
            <person name="Jin L."/>
            <person name="Gu W."/>
            <person name="Wang Z."/>
            <person name="Zhao L."/>
            <person name="Shi B."/>
            <person name="Wen H."/>
            <person name="Lin R."/>
            <person name="Jones M.K."/>
            <person name="Brejova B."/>
            <person name="Vinar T."/>
            <person name="Zhao G."/>
            <person name="McManus D.P."/>
            <person name="Chen Z."/>
            <person name="Zhou Y."/>
            <person name="Wang S."/>
        </authorList>
    </citation>
    <scope>NUCLEOTIDE SEQUENCE [LARGE SCALE GENOMIC DNA]</scope>
</reference>
<keyword evidence="6" id="KW-0325">Glycoprotein</keyword>
<dbReference type="RefSeq" id="XP_024345759.1">
    <property type="nucleotide sequence ID" value="XM_024499825.1"/>
</dbReference>
<keyword evidence="3" id="KW-0964">Secreted</keyword>
<dbReference type="Proteomes" id="UP000019149">
    <property type="component" value="Unassembled WGS sequence"/>
</dbReference>
<evidence type="ECO:0000256" key="8">
    <source>
        <dbReference type="SAM" id="SignalP"/>
    </source>
</evidence>
<dbReference type="OrthoDB" id="348678at2759"/>
<comment type="similarity">
    <text evidence="2">Belongs to the acid sphingomyelinase family.</text>
</comment>
<dbReference type="CTD" id="36346291"/>
<evidence type="ECO:0000256" key="5">
    <source>
        <dbReference type="ARBA" id="ARBA00023127"/>
    </source>
</evidence>
<dbReference type="GO" id="GO:0016787">
    <property type="term" value="F:hydrolase activity"/>
    <property type="evidence" value="ECO:0007669"/>
    <property type="project" value="UniProtKB-KW"/>
</dbReference>
<dbReference type="PANTHER" id="PTHR10340:SF57">
    <property type="entry name" value="METALLOPHOS DOMAIN-CONTAINING PROTEIN"/>
    <property type="match status" value="1"/>
</dbReference>
<evidence type="ECO:0000259" key="9">
    <source>
        <dbReference type="SMART" id="SM01332"/>
    </source>
</evidence>
<dbReference type="SMART" id="SM01332">
    <property type="entry name" value="Cyclin_C"/>
    <property type="match status" value="1"/>
</dbReference>
<evidence type="ECO:0000256" key="6">
    <source>
        <dbReference type="ARBA" id="ARBA00023180"/>
    </source>
</evidence>
<dbReference type="InterPro" id="IPR045473">
    <property type="entry name" value="ASM_C"/>
</dbReference>
<dbReference type="SUPFAM" id="SSF56300">
    <property type="entry name" value="Metallo-dependent phosphatases"/>
    <property type="match status" value="1"/>
</dbReference>
<dbReference type="KEGG" id="egl:EGR_10576"/>
<evidence type="ECO:0000256" key="3">
    <source>
        <dbReference type="ARBA" id="ARBA00022525"/>
    </source>
</evidence>
<dbReference type="SUPFAM" id="SSF47954">
    <property type="entry name" value="Cyclin-like"/>
    <property type="match status" value="2"/>
</dbReference>
<dbReference type="Pfam" id="PF19272">
    <property type="entry name" value="ASMase_C"/>
    <property type="match status" value="1"/>
</dbReference>
<dbReference type="InterPro" id="IPR004367">
    <property type="entry name" value="Cyclin_C-dom"/>
</dbReference>
<dbReference type="PANTHER" id="PTHR10340">
    <property type="entry name" value="SPHINGOMYELIN PHOSPHODIESTERASE"/>
    <property type="match status" value="1"/>
</dbReference>
<comment type="subcellular location">
    <subcellularLocation>
        <location evidence="1">Secreted</location>
    </subcellularLocation>
</comment>
<evidence type="ECO:0000256" key="1">
    <source>
        <dbReference type="ARBA" id="ARBA00004613"/>
    </source>
</evidence>
<evidence type="ECO:0000313" key="10">
    <source>
        <dbReference type="EMBL" id="EUB54563.1"/>
    </source>
</evidence>
<dbReference type="InterPro" id="IPR006671">
    <property type="entry name" value="Cyclin_N"/>
</dbReference>